<dbReference type="InterPro" id="IPR008942">
    <property type="entry name" value="ENTH_VHS"/>
</dbReference>
<evidence type="ECO:0000259" key="3">
    <source>
        <dbReference type="PROSITE" id="PS50128"/>
    </source>
</evidence>
<evidence type="ECO:0000259" key="4">
    <source>
        <dbReference type="PROSITE" id="PS50174"/>
    </source>
</evidence>
<evidence type="ECO:0000256" key="2">
    <source>
        <dbReference type="SAM" id="MobiDB-lite"/>
    </source>
</evidence>
<dbReference type="InterPro" id="IPR000061">
    <property type="entry name" value="Surp"/>
</dbReference>
<dbReference type="Pfam" id="PF04818">
    <property type="entry name" value="CID"/>
    <property type="match status" value="1"/>
</dbReference>
<feature type="region of interest" description="Disordered" evidence="2">
    <location>
        <begin position="395"/>
        <end position="423"/>
    </location>
</feature>
<dbReference type="PROSITE" id="PS50174">
    <property type="entry name" value="G_PATCH"/>
    <property type="match status" value="1"/>
</dbReference>
<evidence type="ECO:0000256" key="1">
    <source>
        <dbReference type="SAM" id="Coils"/>
    </source>
</evidence>
<comment type="caution">
    <text evidence="6">The sequence shown here is derived from an EMBL/GenBank/DDBJ whole genome shotgun (WGS) entry which is preliminary data.</text>
</comment>
<dbReference type="Gene3D" id="1.10.10.790">
    <property type="entry name" value="Surp module"/>
    <property type="match status" value="1"/>
</dbReference>
<protein>
    <recommendedName>
        <fullName evidence="8">Tag-65</fullName>
    </recommendedName>
</protein>
<reference evidence="6" key="1">
    <citation type="submission" date="2023-10" db="EMBL/GenBank/DDBJ databases">
        <title>Genome assembly of Pristionchus species.</title>
        <authorList>
            <person name="Yoshida K."/>
            <person name="Sommer R.J."/>
        </authorList>
    </citation>
    <scope>NUCLEOTIDE SEQUENCE</scope>
    <source>
        <strain evidence="6">RS5133</strain>
    </source>
</reference>
<name>A0AAV5V479_9BILA</name>
<dbReference type="Pfam" id="PF01805">
    <property type="entry name" value="Surp"/>
    <property type="match status" value="1"/>
</dbReference>
<dbReference type="GO" id="GO:0003723">
    <property type="term" value="F:RNA binding"/>
    <property type="evidence" value="ECO:0007669"/>
    <property type="project" value="InterPro"/>
</dbReference>
<feature type="domain" description="CID" evidence="5">
    <location>
        <begin position="157"/>
        <end position="298"/>
    </location>
</feature>
<dbReference type="Gene3D" id="1.25.40.90">
    <property type="match status" value="1"/>
</dbReference>
<evidence type="ECO:0000259" key="5">
    <source>
        <dbReference type="PROSITE" id="PS51391"/>
    </source>
</evidence>
<sequence>LTSGCNIEEMERSPHPPQDPEVRAKIDKIASFVAKAGPQAEERLRSDHAGKPQFAFLIGGEYSDYYRFSLQCEIYNMNQGLPAGARPGPAPQPQPEQPPSFDYAAAQARIDQLRQEITNSEVNLKAHFDAIPMLREAEYATAVADAEQSKTTSYLERVGLDVSGLNDLLEQLHSKCSKDVVSAMKKWIFDYCTTDQLREIILMYLLTRVRFAPSSESFRLHVLYLINDWAYYCNRKKQGGITQVLSRYVPQLYAFAADTVKDPTIVQKLDKLIGTWEGSKLFDDSVFKSLRNPSIIIQNYKTSTQAEHQKVCNEISQRLLNTFGGYEKQHQEFATHMANQITAIEAQIEMERSKADLAHRKNLPSLMSGSRRSRFDCGPAAGDYGGFFNAPPAAAAPPSVWNEEEDVDGDPIDNSSAPLPPEIDEKSLIPRAPFYELPAGVMMGQIKIEDLTYKAIEVSKLRMPPALPPTHRLMMAMEAFYAPPTNERPRDALGWETNGLVEFYDRKSRLRKVLEDTHCINGKTFEDLISNRLSAADLDDEKEEREEEKRRRIDRYLRGSRSPSRSRRGRSKSRSRSNSRSPRRRRRSSSSSPRRHSSSRSPSPDDRPQFGGRRARSPSPPPVRFAIPSGPPAPLGSDNKGAQLMAKMGWSGRGLGAKEHGMQDPVSGGEVRMGEEKFKGLGFKEETDEFSDFRKRTGSKYSERWLNRLT</sequence>
<feature type="coiled-coil region" evidence="1">
    <location>
        <begin position="103"/>
        <end position="130"/>
    </location>
</feature>
<dbReference type="SMART" id="SM00648">
    <property type="entry name" value="SWAP"/>
    <property type="match status" value="1"/>
</dbReference>
<dbReference type="Proteomes" id="UP001432322">
    <property type="component" value="Unassembled WGS sequence"/>
</dbReference>
<feature type="compositionally biased region" description="Basic and acidic residues" evidence="2">
    <location>
        <begin position="9"/>
        <end position="21"/>
    </location>
</feature>
<evidence type="ECO:0000313" key="7">
    <source>
        <dbReference type="Proteomes" id="UP001432322"/>
    </source>
</evidence>
<dbReference type="AlphaFoldDB" id="A0AAV5V479"/>
<evidence type="ECO:0000313" key="6">
    <source>
        <dbReference type="EMBL" id="GMT14390.1"/>
    </source>
</evidence>
<gene>
    <name evidence="6" type="ORF">PFISCL1PPCAC_5687</name>
</gene>
<proteinExistence type="predicted"/>
<feature type="compositionally biased region" description="Basic residues" evidence="2">
    <location>
        <begin position="564"/>
        <end position="598"/>
    </location>
</feature>
<dbReference type="PROSITE" id="PS50128">
    <property type="entry name" value="SURP"/>
    <property type="match status" value="1"/>
</dbReference>
<dbReference type="Pfam" id="PF25127">
    <property type="entry name" value="DUF7819"/>
    <property type="match status" value="1"/>
</dbReference>
<dbReference type="SUPFAM" id="SSF109905">
    <property type="entry name" value="Surp module (SWAP domain)"/>
    <property type="match status" value="1"/>
</dbReference>
<keyword evidence="7" id="KW-1185">Reference proteome</keyword>
<dbReference type="PROSITE" id="PS51391">
    <property type="entry name" value="CID"/>
    <property type="match status" value="1"/>
</dbReference>
<dbReference type="InterPro" id="IPR000467">
    <property type="entry name" value="G_patch_dom"/>
</dbReference>
<organism evidence="6 7">
    <name type="scientific">Pristionchus fissidentatus</name>
    <dbReference type="NCBI Taxonomy" id="1538716"/>
    <lineage>
        <taxon>Eukaryota</taxon>
        <taxon>Metazoa</taxon>
        <taxon>Ecdysozoa</taxon>
        <taxon>Nematoda</taxon>
        <taxon>Chromadorea</taxon>
        <taxon>Rhabditida</taxon>
        <taxon>Rhabditina</taxon>
        <taxon>Diplogasteromorpha</taxon>
        <taxon>Diplogasteroidea</taxon>
        <taxon>Neodiplogasteridae</taxon>
        <taxon>Pristionchus</taxon>
    </lineage>
</organism>
<accession>A0AAV5V479</accession>
<feature type="compositionally biased region" description="Acidic residues" evidence="2">
    <location>
        <begin position="402"/>
        <end position="411"/>
    </location>
</feature>
<keyword evidence="1" id="KW-0175">Coiled coil</keyword>
<dbReference type="InterPro" id="IPR006569">
    <property type="entry name" value="CID_dom"/>
</dbReference>
<feature type="region of interest" description="Disordered" evidence="2">
    <location>
        <begin position="538"/>
        <end position="672"/>
    </location>
</feature>
<dbReference type="GO" id="GO:0006396">
    <property type="term" value="P:RNA processing"/>
    <property type="evidence" value="ECO:0007669"/>
    <property type="project" value="InterPro"/>
</dbReference>
<dbReference type="GO" id="GO:0048471">
    <property type="term" value="C:perinuclear region of cytoplasm"/>
    <property type="evidence" value="ECO:0007669"/>
    <property type="project" value="TreeGrafter"/>
</dbReference>
<dbReference type="PANTHER" id="PTHR12323:SF0">
    <property type="entry name" value="CALCIUM HOMEOSTASIS ENDOPLASMIC RETICULUM PROTEIN"/>
    <property type="match status" value="1"/>
</dbReference>
<feature type="non-terminal residue" evidence="6">
    <location>
        <position position="1"/>
    </location>
</feature>
<dbReference type="InterPro" id="IPR035967">
    <property type="entry name" value="SWAP/Surp_sf"/>
</dbReference>
<feature type="domain" description="SURP motif" evidence="3">
    <location>
        <begin position="25"/>
        <end position="69"/>
    </location>
</feature>
<feature type="compositionally biased region" description="Pro residues" evidence="2">
    <location>
        <begin position="618"/>
        <end position="634"/>
    </location>
</feature>
<dbReference type="GO" id="GO:0006874">
    <property type="term" value="P:intracellular calcium ion homeostasis"/>
    <property type="evidence" value="ECO:0007669"/>
    <property type="project" value="TreeGrafter"/>
</dbReference>
<dbReference type="PANTHER" id="PTHR12323">
    <property type="entry name" value="SR-RELATED CTD ASSOCIATED FACTOR 6"/>
    <property type="match status" value="1"/>
</dbReference>
<feature type="region of interest" description="Disordered" evidence="2">
    <location>
        <begin position="1"/>
        <end position="21"/>
    </location>
</feature>
<dbReference type="InterPro" id="IPR056721">
    <property type="entry name" value="DUF7819"/>
</dbReference>
<feature type="domain" description="G-patch" evidence="4">
    <location>
        <begin position="637"/>
        <end position="686"/>
    </location>
</feature>
<dbReference type="Pfam" id="PF01585">
    <property type="entry name" value="G-patch"/>
    <property type="match status" value="1"/>
</dbReference>
<feature type="compositionally biased region" description="Basic and acidic residues" evidence="2">
    <location>
        <begin position="547"/>
        <end position="557"/>
    </location>
</feature>
<dbReference type="EMBL" id="BTSY01000002">
    <property type="protein sequence ID" value="GMT14390.1"/>
    <property type="molecule type" value="Genomic_DNA"/>
</dbReference>
<evidence type="ECO:0008006" key="8">
    <source>
        <dbReference type="Google" id="ProtNLM"/>
    </source>
</evidence>
<dbReference type="SMART" id="SM00443">
    <property type="entry name" value="G_patch"/>
    <property type="match status" value="1"/>
</dbReference>